<organism evidence="1">
    <name type="scientific">Arundo donax</name>
    <name type="common">Giant reed</name>
    <name type="synonym">Donax arundinaceus</name>
    <dbReference type="NCBI Taxonomy" id="35708"/>
    <lineage>
        <taxon>Eukaryota</taxon>
        <taxon>Viridiplantae</taxon>
        <taxon>Streptophyta</taxon>
        <taxon>Embryophyta</taxon>
        <taxon>Tracheophyta</taxon>
        <taxon>Spermatophyta</taxon>
        <taxon>Magnoliopsida</taxon>
        <taxon>Liliopsida</taxon>
        <taxon>Poales</taxon>
        <taxon>Poaceae</taxon>
        <taxon>PACMAD clade</taxon>
        <taxon>Arundinoideae</taxon>
        <taxon>Arundineae</taxon>
        <taxon>Arundo</taxon>
    </lineage>
</organism>
<accession>A0A0A9BI89</accession>
<dbReference type="AlphaFoldDB" id="A0A0A9BI89"/>
<evidence type="ECO:0000313" key="1">
    <source>
        <dbReference type="EMBL" id="JAD60945.1"/>
    </source>
</evidence>
<reference evidence="1" key="1">
    <citation type="submission" date="2014-09" db="EMBL/GenBank/DDBJ databases">
        <authorList>
            <person name="Magalhaes I.L.F."/>
            <person name="Oliveira U."/>
            <person name="Santos F.R."/>
            <person name="Vidigal T.H.D.A."/>
            <person name="Brescovit A.D."/>
            <person name="Santos A.J."/>
        </authorList>
    </citation>
    <scope>NUCLEOTIDE SEQUENCE</scope>
    <source>
        <tissue evidence="1">Shoot tissue taken approximately 20 cm above the soil surface</tissue>
    </source>
</reference>
<name>A0A0A9BI89_ARUDO</name>
<protein>
    <submittedName>
        <fullName evidence="1">Uncharacterized protein</fullName>
    </submittedName>
</protein>
<reference evidence="1" key="2">
    <citation type="journal article" date="2015" name="Data Brief">
        <title>Shoot transcriptome of the giant reed, Arundo donax.</title>
        <authorList>
            <person name="Barrero R.A."/>
            <person name="Guerrero F.D."/>
            <person name="Moolhuijzen P."/>
            <person name="Goolsby J.A."/>
            <person name="Tidwell J."/>
            <person name="Bellgard S.E."/>
            <person name="Bellgard M.I."/>
        </authorList>
    </citation>
    <scope>NUCLEOTIDE SEQUENCE</scope>
    <source>
        <tissue evidence="1">Shoot tissue taken approximately 20 cm above the soil surface</tissue>
    </source>
</reference>
<dbReference type="EMBL" id="GBRH01236950">
    <property type="protein sequence ID" value="JAD60945.1"/>
    <property type="molecule type" value="Transcribed_RNA"/>
</dbReference>
<sequence length="26" mass="2922">MLKTQCCSFPCLPSKYLSLSPSNNFL</sequence>
<proteinExistence type="predicted"/>